<dbReference type="OrthoDB" id="6787458at2"/>
<dbReference type="EMBL" id="AAOE01000003">
    <property type="protein sequence ID" value="EAR10713.1"/>
    <property type="molecule type" value="Genomic_DNA"/>
</dbReference>
<dbReference type="Gene3D" id="1.10.10.10">
    <property type="entry name" value="Winged helix-like DNA-binding domain superfamily/Winged helix DNA-binding domain"/>
    <property type="match status" value="1"/>
</dbReference>
<dbReference type="InterPro" id="IPR005119">
    <property type="entry name" value="LysR_subst-bd"/>
</dbReference>
<dbReference type="InterPro" id="IPR000847">
    <property type="entry name" value="LysR_HTH_N"/>
</dbReference>
<evidence type="ECO:0000256" key="4">
    <source>
        <dbReference type="ARBA" id="ARBA00023163"/>
    </source>
</evidence>
<evidence type="ECO:0000259" key="5">
    <source>
        <dbReference type="PROSITE" id="PS50931"/>
    </source>
</evidence>
<keyword evidence="7" id="KW-1185">Reference proteome</keyword>
<dbReference type="PANTHER" id="PTHR30537">
    <property type="entry name" value="HTH-TYPE TRANSCRIPTIONAL REGULATOR"/>
    <property type="match status" value="1"/>
</dbReference>
<dbReference type="CDD" id="cd08432">
    <property type="entry name" value="PBP2_GcdR_TrpI_HvrB_AmpR_like"/>
    <property type="match status" value="1"/>
</dbReference>
<dbReference type="GO" id="GO:0003700">
    <property type="term" value="F:DNA-binding transcription factor activity"/>
    <property type="evidence" value="ECO:0007669"/>
    <property type="project" value="InterPro"/>
</dbReference>
<sequence>MRLPPLKSLQAFEAAGRTESFQEAANELNVTPSAISHQVKSLEEYLGIQLFERKTRKVTLTLTGEVYLESIAGAFQTMESATRRLMVGQGGDELKLAVAPAFLERWLLPRFQDFTERYPDIEMDIHSSIGEIDFAQSDIDMAVYFGDGQWSGIDCQFLRSSYLVPVCSPYLLEQERVMEPEDLLKFRLLSVRKRPEEWPQWFQLTDTPYQPSQGTISFSNGMNTANAATRGLGVALTDPSLVSEEIENGDLMVPIDIMMQQSKSFYLVTQKNRPFSSAMSAFQQWITQRMAMDVSM</sequence>
<dbReference type="NCBIfam" id="NF008352">
    <property type="entry name" value="PRK11139.1"/>
    <property type="match status" value="1"/>
</dbReference>
<comment type="caution">
    <text evidence="6">The sequence shown here is derived from an EMBL/GenBank/DDBJ whole genome shotgun (WGS) entry which is preliminary data.</text>
</comment>
<dbReference type="SUPFAM" id="SSF53850">
    <property type="entry name" value="Periplasmic binding protein-like II"/>
    <property type="match status" value="1"/>
</dbReference>
<evidence type="ECO:0000256" key="2">
    <source>
        <dbReference type="ARBA" id="ARBA00023015"/>
    </source>
</evidence>
<dbReference type="InterPro" id="IPR058163">
    <property type="entry name" value="LysR-type_TF_proteobact-type"/>
</dbReference>
<keyword evidence="2" id="KW-0805">Transcription regulation</keyword>
<dbReference type="FunFam" id="1.10.10.10:FF:000038">
    <property type="entry name" value="Glycine cleavage system transcriptional activator"/>
    <property type="match status" value="1"/>
</dbReference>
<comment type="similarity">
    <text evidence="1">Belongs to the LysR transcriptional regulatory family.</text>
</comment>
<dbReference type="PRINTS" id="PR00039">
    <property type="entry name" value="HTHLYSR"/>
</dbReference>
<dbReference type="RefSeq" id="WP_008042027.1">
    <property type="nucleotide sequence ID" value="NZ_CH724149.1"/>
</dbReference>
<dbReference type="PANTHER" id="PTHR30537:SF74">
    <property type="entry name" value="HTH-TYPE TRANSCRIPTIONAL REGULATOR TRPI"/>
    <property type="match status" value="1"/>
</dbReference>
<dbReference type="Gene3D" id="3.40.190.10">
    <property type="entry name" value="Periplasmic binding protein-like II"/>
    <property type="match status" value="2"/>
</dbReference>
<feature type="domain" description="HTH lysR-type" evidence="5">
    <location>
        <begin position="4"/>
        <end position="61"/>
    </location>
</feature>
<evidence type="ECO:0000256" key="3">
    <source>
        <dbReference type="ARBA" id="ARBA00023125"/>
    </source>
</evidence>
<dbReference type="Pfam" id="PF03466">
    <property type="entry name" value="LysR_substrate"/>
    <property type="match status" value="1"/>
</dbReference>
<evidence type="ECO:0000313" key="7">
    <source>
        <dbReference type="Proteomes" id="UP000005953"/>
    </source>
</evidence>
<evidence type="ECO:0000256" key="1">
    <source>
        <dbReference type="ARBA" id="ARBA00009437"/>
    </source>
</evidence>
<protein>
    <submittedName>
        <fullName evidence="6">Transcriptional regulator, LysR family protein</fullName>
    </submittedName>
</protein>
<dbReference type="GO" id="GO:0043565">
    <property type="term" value="F:sequence-specific DNA binding"/>
    <property type="evidence" value="ECO:0007669"/>
    <property type="project" value="TreeGrafter"/>
</dbReference>
<dbReference type="InterPro" id="IPR036390">
    <property type="entry name" value="WH_DNA-bd_sf"/>
</dbReference>
<reference evidence="6 7" key="1">
    <citation type="submission" date="2006-02" db="EMBL/GenBank/DDBJ databases">
        <authorList>
            <person name="Pinhassi J."/>
            <person name="Pedros-Alio C."/>
            <person name="Ferriera S."/>
            <person name="Johnson J."/>
            <person name="Kravitz S."/>
            <person name="Halpern A."/>
            <person name="Remington K."/>
            <person name="Beeson K."/>
            <person name="Tran B."/>
            <person name="Rogers Y.-H."/>
            <person name="Friedman R."/>
            <person name="Venter J.C."/>
        </authorList>
    </citation>
    <scope>NUCLEOTIDE SEQUENCE [LARGE SCALE GENOMIC DNA]</scope>
    <source>
        <strain evidence="6 7">MED297</strain>
    </source>
</reference>
<keyword evidence="3" id="KW-0238">DNA-binding</keyword>
<dbReference type="Proteomes" id="UP000005953">
    <property type="component" value="Unassembled WGS sequence"/>
</dbReference>
<organism evidence="6 7">
    <name type="scientific">Reinekea blandensis MED297</name>
    <dbReference type="NCBI Taxonomy" id="314283"/>
    <lineage>
        <taxon>Bacteria</taxon>
        <taxon>Pseudomonadati</taxon>
        <taxon>Pseudomonadota</taxon>
        <taxon>Gammaproteobacteria</taxon>
        <taxon>Oceanospirillales</taxon>
        <taxon>Saccharospirillaceae</taxon>
        <taxon>Reinekea</taxon>
    </lineage>
</organism>
<keyword evidence="4" id="KW-0804">Transcription</keyword>
<dbReference type="InterPro" id="IPR036388">
    <property type="entry name" value="WH-like_DNA-bd_sf"/>
</dbReference>
<gene>
    <name evidence="6" type="ORF">MED297_11875</name>
</gene>
<accession>A4BBA0</accession>
<dbReference type="Pfam" id="PF00126">
    <property type="entry name" value="HTH_1"/>
    <property type="match status" value="1"/>
</dbReference>
<name>A4BBA0_9GAMM</name>
<dbReference type="PROSITE" id="PS50931">
    <property type="entry name" value="HTH_LYSR"/>
    <property type="match status" value="1"/>
</dbReference>
<proteinExistence type="inferred from homology"/>
<dbReference type="AlphaFoldDB" id="A4BBA0"/>
<dbReference type="STRING" id="314283.MED297_11875"/>
<dbReference type="SUPFAM" id="SSF46785">
    <property type="entry name" value="Winged helix' DNA-binding domain"/>
    <property type="match status" value="1"/>
</dbReference>
<dbReference type="GO" id="GO:0006351">
    <property type="term" value="P:DNA-templated transcription"/>
    <property type="evidence" value="ECO:0007669"/>
    <property type="project" value="TreeGrafter"/>
</dbReference>
<evidence type="ECO:0000313" key="6">
    <source>
        <dbReference type="EMBL" id="EAR10713.1"/>
    </source>
</evidence>
<dbReference type="HOGENOM" id="CLU_039613_37_1_6"/>